<dbReference type="PROSITE" id="PS51371">
    <property type="entry name" value="CBS"/>
    <property type="match status" value="1"/>
</dbReference>
<dbReference type="EC" id="5.3.1.13" evidence="8"/>
<evidence type="ECO:0000256" key="10">
    <source>
        <dbReference type="PIRSR" id="PIRSR004692-3"/>
    </source>
</evidence>
<evidence type="ECO:0000256" key="7">
    <source>
        <dbReference type="ARBA" id="ARBA00060658"/>
    </source>
</evidence>
<evidence type="ECO:0000313" key="15">
    <source>
        <dbReference type="Proteomes" id="UP000242301"/>
    </source>
</evidence>
<dbReference type="GO" id="GO:0019146">
    <property type="term" value="F:arabinose-5-phosphate isomerase activity"/>
    <property type="evidence" value="ECO:0007669"/>
    <property type="project" value="UniProtKB-EC"/>
</dbReference>
<evidence type="ECO:0000256" key="9">
    <source>
        <dbReference type="PIRSR" id="PIRSR004692-2"/>
    </source>
</evidence>
<keyword evidence="15" id="KW-1185">Reference proteome</keyword>
<dbReference type="Gene3D" id="3.40.50.10490">
    <property type="entry name" value="Glucose-6-phosphate isomerase like protein, domain 1"/>
    <property type="match status" value="1"/>
</dbReference>
<dbReference type="Proteomes" id="UP000242301">
    <property type="component" value="Unassembled WGS sequence"/>
</dbReference>
<comment type="pathway">
    <text evidence="1">Bacterial outer membrane biogenesis; lipopolysaccharide biosynthesis.</text>
</comment>
<feature type="site" description="Catalytically relevant" evidence="10">
    <location>
        <position position="53"/>
    </location>
</feature>
<dbReference type="AlphaFoldDB" id="A0A0M6W6U6"/>
<keyword evidence="6 8" id="KW-0413">Isomerase</keyword>
<dbReference type="InterPro" id="IPR001347">
    <property type="entry name" value="SIS_dom"/>
</dbReference>
<dbReference type="InterPro" id="IPR046348">
    <property type="entry name" value="SIS_dom_sf"/>
</dbReference>
<protein>
    <recommendedName>
        <fullName evidence="8">Arabinose 5-phosphate isomerase</fullName>
        <shortName evidence="8">API</shortName>
        <ecNumber evidence="8">5.3.1.13</ecNumber>
    </recommendedName>
</protein>
<dbReference type="Gene3D" id="3.10.580.10">
    <property type="entry name" value="CBS-domain"/>
    <property type="match status" value="1"/>
</dbReference>
<comment type="pathway">
    <text evidence="7">Carbohydrate biosynthesis; 3-deoxy-D-manno-octulosonate biosynthesis; 3-deoxy-D-manno-octulosonate from D-ribulose 5-phosphate: step 1/3.</text>
</comment>
<feature type="site" description="Catalytically relevant" evidence="10">
    <location>
        <position position="105"/>
    </location>
</feature>
<dbReference type="InterPro" id="IPR050986">
    <property type="entry name" value="GutQ/KpsF_isomerases"/>
</dbReference>
<accession>A0A0M6W6U6</accession>
<dbReference type="PANTHER" id="PTHR42745">
    <property type="match status" value="1"/>
</dbReference>
<sequence length="322" mass="35366">MSILSFKDIGKEVVRIERKTINKLEECIDDNFDRACQLIFDCKGKIIIIGIGKSGHIGRKISATLTSTGTPSFFVHPVEASHGDLGIICDQDIILAISNSGETPEILNLLPFFKKNKITLICITSNPYSSIGKHADIHLCIKILQEACPFGLVPTTSTTATLIIGDALSIAVLTARRFTKSDFAIYHPGGMIGKKLLLLVRDLMNIGNDIPHIQKNASLREALIEITNKKLGMIVICDSDMNIDGIFTDGDLRRVFNTNIDLNNAKIADLMTIGGIRITQNMLAIEALKLMQTMHITSLLVTEKNKLIGVLHMNNLLQTGFL</sequence>
<evidence type="ECO:0000259" key="13">
    <source>
        <dbReference type="PROSITE" id="PS51464"/>
    </source>
</evidence>
<evidence type="ECO:0000256" key="4">
    <source>
        <dbReference type="ARBA" id="ARBA00022737"/>
    </source>
</evidence>
<dbReference type="GO" id="GO:0046872">
    <property type="term" value="F:metal ion binding"/>
    <property type="evidence" value="ECO:0007669"/>
    <property type="project" value="UniProtKB-KW"/>
</dbReference>
<evidence type="ECO:0000256" key="6">
    <source>
        <dbReference type="ARBA" id="ARBA00023235"/>
    </source>
</evidence>
<dbReference type="EMBL" id="CVRF01000001">
    <property type="protein sequence ID" value="CRK85589.1"/>
    <property type="molecule type" value="Genomic_DNA"/>
</dbReference>
<dbReference type="GO" id="GO:0097367">
    <property type="term" value="F:carbohydrate derivative binding"/>
    <property type="evidence" value="ECO:0007669"/>
    <property type="project" value="InterPro"/>
</dbReference>
<dbReference type="SUPFAM" id="SSF53697">
    <property type="entry name" value="SIS domain"/>
    <property type="match status" value="1"/>
</dbReference>
<name>A0A0M6W6U6_9GAMM</name>
<dbReference type="CDD" id="cd05014">
    <property type="entry name" value="SIS_Kpsf"/>
    <property type="match status" value="1"/>
</dbReference>
<dbReference type="InterPro" id="IPR035474">
    <property type="entry name" value="SIS_Kpsf"/>
</dbReference>
<keyword evidence="9" id="KW-0479">Metal-binding</keyword>
<dbReference type="InterPro" id="IPR004800">
    <property type="entry name" value="KdsD/KpsF-type"/>
</dbReference>
<evidence type="ECO:0000256" key="11">
    <source>
        <dbReference type="PROSITE-ProRule" id="PRU00703"/>
    </source>
</evidence>
<dbReference type="PROSITE" id="PS51464">
    <property type="entry name" value="SIS"/>
    <property type="match status" value="1"/>
</dbReference>
<evidence type="ECO:0000259" key="12">
    <source>
        <dbReference type="PROSITE" id="PS51371"/>
    </source>
</evidence>
<dbReference type="InterPro" id="IPR046342">
    <property type="entry name" value="CBS_dom_sf"/>
</dbReference>
<comment type="subunit">
    <text evidence="3">Homotetramer.</text>
</comment>
<feature type="domain" description="CBS" evidence="12">
    <location>
        <begin position="204"/>
        <end position="262"/>
    </location>
</feature>
<dbReference type="PIRSF" id="PIRSF004692">
    <property type="entry name" value="KdsD_KpsF"/>
    <property type="match status" value="1"/>
</dbReference>
<evidence type="ECO:0000256" key="8">
    <source>
        <dbReference type="PIRNR" id="PIRNR004692"/>
    </source>
</evidence>
<feature type="site" description="Catalytically relevant" evidence="10">
    <location>
        <position position="146"/>
    </location>
</feature>
<dbReference type="GO" id="GO:1901135">
    <property type="term" value="P:carbohydrate derivative metabolic process"/>
    <property type="evidence" value="ECO:0007669"/>
    <property type="project" value="InterPro"/>
</dbReference>
<evidence type="ECO:0000313" key="14">
    <source>
        <dbReference type="EMBL" id="CRK85589.1"/>
    </source>
</evidence>
<dbReference type="Pfam" id="PF00571">
    <property type="entry name" value="CBS"/>
    <property type="match status" value="2"/>
</dbReference>
<proteinExistence type="inferred from homology"/>
<keyword evidence="9" id="KW-0862">Zinc</keyword>
<dbReference type="FunFam" id="3.40.50.10490:FF:000011">
    <property type="entry name" value="Arabinose 5-phosphate isomerase"/>
    <property type="match status" value="1"/>
</dbReference>
<evidence type="ECO:0000256" key="2">
    <source>
        <dbReference type="ARBA" id="ARBA00008165"/>
    </source>
</evidence>
<evidence type="ECO:0000256" key="3">
    <source>
        <dbReference type="ARBA" id="ARBA00011881"/>
    </source>
</evidence>
<dbReference type="STRING" id="1715285.SOFFGTOCOR_0149"/>
<evidence type="ECO:0000256" key="1">
    <source>
        <dbReference type="ARBA" id="ARBA00004756"/>
    </source>
</evidence>
<feature type="site" description="Catalytically relevant" evidence="10">
    <location>
        <position position="187"/>
    </location>
</feature>
<comment type="catalytic activity">
    <reaction evidence="8">
        <text>D-arabinose 5-phosphate = D-ribulose 5-phosphate</text>
        <dbReference type="Rhea" id="RHEA:23104"/>
        <dbReference type="ChEBI" id="CHEBI:57693"/>
        <dbReference type="ChEBI" id="CHEBI:58121"/>
        <dbReference type="EC" id="5.3.1.13"/>
    </reaction>
</comment>
<feature type="binding site" evidence="9">
    <location>
        <position position="76"/>
    </location>
    <ligand>
        <name>Zn(2+)</name>
        <dbReference type="ChEBI" id="CHEBI:29105"/>
    </ligand>
</feature>
<gene>
    <name evidence="14" type="primary">kdsD</name>
    <name evidence="14" type="ORF">SOFFGTOCOR_0149</name>
</gene>
<dbReference type="PANTHER" id="PTHR42745:SF1">
    <property type="entry name" value="ARABINOSE 5-PHOSPHATE ISOMERASE KDSD"/>
    <property type="match status" value="1"/>
</dbReference>
<dbReference type="Pfam" id="PF01380">
    <property type="entry name" value="SIS"/>
    <property type="match status" value="1"/>
</dbReference>
<dbReference type="CDD" id="cd04604">
    <property type="entry name" value="CBS_pair_SIS_assoc"/>
    <property type="match status" value="1"/>
</dbReference>
<dbReference type="NCBIfam" id="TIGR00393">
    <property type="entry name" value="kpsF"/>
    <property type="match status" value="1"/>
</dbReference>
<organism evidence="14 15">
    <name type="scientific">Candidatus Providencia siddallii</name>
    <dbReference type="NCBI Taxonomy" id="1715285"/>
    <lineage>
        <taxon>Bacteria</taxon>
        <taxon>Pseudomonadati</taxon>
        <taxon>Pseudomonadota</taxon>
        <taxon>Gammaproteobacteria</taxon>
        <taxon>Enterobacterales</taxon>
        <taxon>Morganellaceae</taxon>
        <taxon>Providencia</taxon>
    </lineage>
</organism>
<keyword evidence="5 11" id="KW-0129">CBS domain</keyword>
<dbReference type="NCBIfam" id="NF008141">
    <property type="entry name" value="PRK10892.1"/>
    <property type="match status" value="1"/>
</dbReference>
<comment type="similarity">
    <text evidence="2 8">Belongs to the SIS family. GutQ/KpsF subfamily.</text>
</comment>
<dbReference type="InterPro" id="IPR000644">
    <property type="entry name" value="CBS_dom"/>
</dbReference>
<keyword evidence="4" id="KW-0677">Repeat</keyword>
<dbReference type="FunFam" id="3.10.580.10:FF:000007">
    <property type="entry name" value="Arabinose 5-phosphate isomerase"/>
    <property type="match status" value="1"/>
</dbReference>
<feature type="domain" description="SIS" evidence="13">
    <location>
        <begin position="35"/>
        <end position="178"/>
    </location>
</feature>
<evidence type="ECO:0000256" key="5">
    <source>
        <dbReference type="ARBA" id="ARBA00023122"/>
    </source>
</evidence>
<reference evidence="15" key="1">
    <citation type="submission" date="2015-05" db="EMBL/GenBank/DDBJ databases">
        <authorList>
            <person name="Manzano-Marin A."/>
        </authorList>
    </citation>
    <scope>NUCLEOTIDE SEQUENCE [LARGE SCALE GENOMIC DNA]</scope>
    <source>
        <strain evidence="15">officinalis</strain>
    </source>
</reference>
<dbReference type="GO" id="GO:0005975">
    <property type="term" value="P:carbohydrate metabolic process"/>
    <property type="evidence" value="ECO:0007669"/>
    <property type="project" value="InterPro"/>
</dbReference>